<protein>
    <submittedName>
        <fullName evidence="2">NADH dehydrogenase subunit 6</fullName>
    </submittedName>
</protein>
<dbReference type="AlphaFoldDB" id="A0A343K1H1"/>
<organism evidence="2">
    <name type="scientific">Cicadellinae sp. EMHAU-2015-Zz060410</name>
    <dbReference type="NCBI Taxonomy" id="2036852"/>
    <lineage>
        <taxon>Eukaryota</taxon>
        <taxon>Metazoa</taxon>
        <taxon>Ecdysozoa</taxon>
        <taxon>Arthropoda</taxon>
        <taxon>Hexapoda</taxon>
        <taxon>Insecta</taxon>
        <taxon>Pterygota</taxon>
        <taxon>Neoptera</taxon>
        <taxon>Paraneoptera</taxon>
        <taxon>Hemiptera</taxon>
        <taxon>Auchenorrhyncha</taxon>
        <taxon>Membracoidea</taxon>
        <taxon>Cicadellidae</taxon>
        <taxon>Cicadellinae</taxon>
    </lineage>
</organism>
<keyword evidence="1" id="KW-1133">Transmembrane helix</keyword>
<reference evidence="2" key="1">
    <citation type="journal article" date="2017" name="Zool. J. Linn. Soc.">
        <title>Insufficient power of mitogenomic data in resolving the auchenorrhynchan monophyly.</title>
        <authorList>
            <person name="Song N."/>
            <person name="Cai W."/>
            <person name="Li H."/>
        </authorList>
    </citation>
    <scope>NUCLEOTIDE SEQUENCE</scope>
</reference>
<proteinExistence type="predicted"/>
<sequence>MKMLMLKMMILLSTLIPFLFNPMSMGIILLLQTTLMTMIMNKMMFSSWFSMITFLMMVGGLLILFMYMSSIASNEKFKMKMNLTFMIFILILISEEMMNENQVNEEQNMILSTLTYSSMTKLYNKKSMLITMALVLYLLLTMIVVTKIVKHHEGPLRSKSYE</sequence>
<feature type="transmembrane region" description="Helical" evidence="1">
    <location>
        <begin position="128"/>
        <end position="149"/>
    </location>
</feature>
<keyword evidence="1" id="KW-0472">Membrane</keyword>
<geneLocation type="mitochondrion" evidence="2"/>
<evidence type="ECO:0000313" key="2">
    <source>
        <dbReference type="EMBL" id="ATC73079.1"/>
    </source>
</evidence>
<keyword evidence="1" id="KW-0812">Transmembrane</keyword>
<dbReference type="EMBL" id="KX437743">
    <property type="protein sequence ID" value="ATC73079.1"/>
    <property type="molecule type" value="Genomic_DNA"/>
</dbReference>
<keyword evidence="2" id="KW-0496">Mitochondrion</keyword>
<gene>
    <name evidence="2" type="primary">nad6</name>
</gene>
<feature type="transmembrane region" description="Helical" evidence="1">
    <location>
        <begin position="48"/>
        <end position="69"/>
    </location>
</feature>
<evidence type="ECO:0000256" key="1">
    <source>
        <dbReference type="SAM" id="Phobius"/>
    </source>
</evidence>
<accession>A0A343K1H1</accession>
<name>A0A343K1H1_9HEMI</name>
<feature type="transmembrane region" description="Helical" evidence="1">
    <location>
        <begin position="81"/>
        <end position="98"/>
    </location>
</feature>